<dbReference type="RefSeq" id="WP_075067569.1">
    <property type="nucleotide sequence ID" value="NZ_LKAJ02000001.1"/>
</dbReference>
<dbReference type="Proteomes" id="UP000051497">
    <property type="component" value="Unassembled WGS sequence"/>
</dbReference>
<evidence type="ECO:0000313" key="3">
    <source>
        <dbReference type="EMBL" id="MCS5709891.1"/>
    </source>
</evidence>
<feature type="compositionally biased region" description="Basic residues" evidence="1">
    <location>
        <begin position="263"/>
        <end position="272"/>
    </location>
</feature>
<name>A0A0Q9YCX1_9GAMM</name>
<organism evidence="2">
    <name type="scientific">Candidatus Berkiella aquae</name>
    <dbReference type="NCBI Taxonomy" id="295108"/>
    <lineage>
        <taxon>Bacteria</taxon>
        <taxon>Pseudomonadati</taxon>
        <taxon>Pseudomonadota</taxon>
        <taxon>Gammaproteobacteria</taxon>
        <taxon>Candidatus Berkiellales</taxon>
        <taxon>Candidatus Berkiellaceae</taxon>
        <taxon>Candidatus Berkiella</taxon>
    </lineage>
</organism>
<gene>
    <name evidence="3" type="ORF">HT99x_000475</name>
    <name evidence="2" type="ORF">HT99x_02978</name>
</gene>
<protein>
    <submittedName>
        <fullName evidence="2">Uncharacterized protein</fullName>
    </submittedName>
</protein>
<keyword evidence="4" id="KW-1185">Reference proteome</keyword>
<reference evidence="3" key="2">
    <citation type="journal article" date="2016" name="Genome Announc.">
        <title>Draft Genome Sequences of Two Novel Amoeba-Resistant Intranuclear Bacteria, 'Candidatus Berkiella cookevillensis' and 'Candidatus Berkiella aquae'.</title>
        <authorList>
            <person name="Mehari Y.T."/>
            <person name="Arivett B.A."/>
            <person name="Farone A.L."/>
            <person name="Gunderson J.H."/>
            <person name="Farone M.B."/>
        </authorList>
    </citation>
    <scope>NUCLEOTIDE SEQUENCE</scope>
    <source>
        <strain evidence="3">HT99</strain>
    </source>
</reference>
<sequence>MKLISTNSMIDEIITLLNHRQPKVCEWYFRTLIEKFKFISPALPLHAQCDSALAIMKGMVLSITEEKENEGPLLQEDADYIIEQIQLLAETLFNIRFDLPTIIHPWILRQFCAMHLKGTIPSRDFDYAMLNSFNIARNCVRLIDVHVNHLQEIYNEYRGKPVDTTILYRKRELERIKFQLEQIYNNPQINLIIKLEAAYDLFAKYAEKDNTRSSFKQFCHDKAQEIAFLHGELVQDIASNPHIEIIFDDEAAHPSETSESKRERIRRRFTNK</sequence>
<feature type="region of interest" description="Disordered" evidence="1">
    <location>
        <begin position="250"/>
        <end position="272"/>
    </location>
</feature>
<proteinExistence type="predicted"/>
<dbReference type="EMBL" id="LKAJ01000020">
    <property type="protein sequence ID" value="KRG18447.1"/>
    <property type="molecule type" value="Genomic_DNA"/>
</dbReference>
<reference evidence="2" key="1">
    <citation type="submission" date="2015-09" db="EMBL/GenBank/DDBJ databases">
        <title>Draft Genome Sequences of Two Novel Amoeba-resistant Intranuclear Bacteria, Candidatus Berkiella cookevillensis and Candidatus Berkiella aquae.</title>
        <authorList>
            <person name="Mehari Y.T."/>
            <person name="Arivett B.A."/>
            <person name="Farone A.L."/>
            <person name="Gunderson J.H."/>
            <person name="Farone M.B."/>
        </authorList>
    </citation>
    <scope>NUCLEOTIDE SEQUENCE [LARGE SCALE GENOMIC DNA]</scope>
    <source>
        <strain evidence="2">HT99</strain>
    </source>
</reference>
<comment type="caution">
    <text evidence="2">The sequence shown here is derived from an EMBL/GenBank/DDBJ whole genome shotgun (WGS) entry which is preliminary data.</text>
</comment>
<dbReference type="EMBL" id="LKAJ02000001">
    <property type="protein sequence ID" value="MCS5709891.1"/>
    <property type="molecule type" value="Genomic_DNA"/>
</dbReference>
<feature type="compositionally biased region" description="Basic and acidic residues" evidence="1">
    <location>
        <begin position="250"/>
        <end position="262"/>
    </location>
</feature>
<dbReference type="STRING" id="295108.HT99x_02978"/>
<reference evidence="3" key="3">
    <citation type="submission" date="2021-06" db="EMBL/GenBank/DDBJ databases">
        <title>Genomic Description and Analysis of Intracellular Bacteria, Candidatus Berkiella cookevillensis and Candidatus Berkiella aquae.</title>
        <authorList>
            <person name="Kidane D.T."/>
            <person name="Mehari Y.T."/>
            <person name="Rice F.C."/>
            <person name="Arivett B.A."/>
            <person name="Farone A.L."/>
            <person name="Berk S.G."/>
            <person name="Farone M.B."/>
        </authorList>
    </citation>
    <scope>NUCLEOTIDE SEQUENCE</scope>
    <source>
        <strain evidence="3">HT99</strain>
    </source>
</reference>
<evidence type="ECO:0000313" key="2">
    <source>
        <dbReference type="EMBL" id="KRG18447.1"/>
    </source>
</evidence>
<accession>A0A0Q9YCX1</accession>
<evidence type="ECO:0000313" key="4">
    <source>
        <dbReference type="Proteomes" id="UP000051497"/>
    </source>
</evidence>
<dbReference type="AlphaFoldDB" id="A0A0Q9YCX1"/>
<evidence type="ECO:0000256" key="1">
    <source>
        <dbReference type="SAM" id="MobiDB-lite"/>
    </source>
</evidence>